<evidence type="ECO:0000259" key="3">
    <source>
        <dbReference type="Pfam" id="PF05618"/>
    </source>
</evidence>
<dbReference type="Pfam" id="PF05618">
    <property type="entry name" value="Zn_protease"/>
    <property type="match status" value="1"/>
</dbReference>
<dbReference type="PANTHER" id="PTHR38037">
    <property type="entry name" value="ZN_PROTEASE DOMAIN-CONTAINING PROTEIN"/>
    <property type="match status" value="1"/>
</dbReference>
<feature type="chain" id="PRO_5012814254" evidence="2">
    <location>
        <begin position="21"/>
        <end position="279"/>
    </location>
</feature>
<dbReference type="Gene3D" id="2.40.70.10">
    <property type="entry name" value="Acid Proteases"/>
    <property type="match status" value="1"/>
</dbReference>
<dbReference type="InterPro" id="IPR008503">
    <property type="entry name" value="Asp_endopeptidase"/>
</dbReference>
<dbReference type="PROSITE" id="PS51257">
    <property type="entry name" value="PROKAR_LIPOPROTEIN"/>
    <property type="match status" value="1"/>
</dbReference>
<dbReference type="SUPFAM" id="SSF50630">
    <property type="entry name" value="Acid proteases"/>
    <property type="match status" value="1"/>
</dbReference>
<keyword evidence="4" id="KW-0645">Protease</keyword>
<dbReference type="AlphaFoldDB" id="A0A1J0VJN9"/>
<feature type="signal peptide" evidence="2">
    <location>
        <begin position="1"/>
        <end position="20"/>
    </location>
</feature>
<dbReference type="InterPro" id="IPR021109">
    <property type="entry name" value="Peptidase_aspartic_dom_sf"/>
</dbReference>
<protein>
    <submittedName>
        <fullName evidence="4">ATP-dependent zinc protease</fullName>
    </submittedName>
</protein>
<accession>A0A1J0VJN9</accession>
<evidence type="ECO:0000313" key="4">
    <source>
        <dbReference type="EMBL" id="APE32231.1"/>
    </source>
</evidence>
<feature type="region of interest" description="Disordered" evidence="1">
    <location>
        <begin position="254"/>
        <end position="279"/>
    </location>
</feature>
<keyword evidence="2" id="KW-0732">Signal</keyword>
<dbReference type="EMBL" id="CP018139">
    <property type="protein sequence ID" value="APE32231.1"/>
    <property type="molecule type" value="Genomic_DNA"/>
</dbReference>
<feature type="domain" description="Retropepsin-like aspartic endopeptidase" evidence="3">
    <location>
        <begin position="116"/>
        <end position="253"/>
    </location>
</feature>
<proteinExistence type="predicted"/>
<dbReference type="PANTHER" id="PTHR38037:SF2">
    <property type="entry name" value="ATP-DEPENDENT ZINC PROTEASE DOMAIN-CONTAINING PROTEIN-RELATED"/>
    <property type="match status" value="1"/>
</dbReference>
<evidence type="ECO:0000256" key="1">
    <source>
        <dbReference type="SAM" id="MobiDB-lite"/>
    </source>
</evidence>
<name>A0A1J0VJN9_9GAMM</name>
<gene>
    <name evidence="4" type="ORF">BOX17_15475</name>
</gene>
<reference evidence="5" key="1">
    <citation type="submission" date="2016-11" db="EMBL/GenBank/DDBJ databases">
        <title>Halolamina sediminis sp. nov., an extremely halophilic archaeon isolated from solar salt.</title>
        <authorList>
            <person name="Koh H.-W."/>
            <person name="Rani S."/>
            <person name="Park S.-J."/>
        </authorList>
    </citation>
    <scope>NUCLEOTIDE SEQUENCE [LARGE SCALE GENOMIC DNA]</scope>
    <source>
        <strain evidence="5">Hb3</strain>
    </source>
</reference>
<keyword evidence="5" id="KW-1185">Reference proteome</keyword>
<dbReference type="GO" id="GO:0006508">
    <property type="term" value="P:proteolysis"/>
    <property type="evidence" value="ECO:0007669"/>
    <property type="project" value="UniProtKB-KW"/>
</dbReference>
<dbReference type="Proteomes" id="UP000181985">
    <property type="component" value="Chromosome"/>
</dbReference>
<dbReference type="GO" id="GO:0008233">
    <property type="term" value="F:peptidase activity"/>
    <property type="evidence" value="ECO:0007669"/>
    <property type="project" value="UniProtKB-KW"/>
</dbReference>
<keyword evidence="4" id="KW-0378">Hydrolase</keyword>
<dbReference type="RefSeq" id="WP_071946204.1">
    <property type="nucleotide sequence ID" value="NZ_CP018139.1"/>
</dbReference>
<evidence type="ECO:0000256" key="2">
    <source>
        <dbReference type="SAM" id="SignalP"/>
    </source>
</evidence>
<feature type="compositionally biased region" description="Acidic residues" evidence="1">
    <location>
        <begin position="266"/>
        <end position="279"/>
    </location>
</feature>
<sequence>MGKRYSCLVAMLGLSLLAGCAWLPQPEEDVHDTLATRAQLDERFTRLEAAVEGQCGGQQARFTQQQQRLDRVDADLREVGSLLRGLRSDVARAGDEPERVARECAIDADIGNKTLLGRSEWIGLPDVGTYLKARIDTGAETSSLSATEITPFERDGEDWIRFKLGLNDDDAVVDSVRDRWIEAPVERRVRIIQASGEESRPVISLMMTLGTLRDRVQFTLSDRTHLDHPVLLGRRFLLDIAIVDVAEQYLHERPEFPGGKPATDAGADEAIDAAGEADG</sequence>
<dbReference type="KEGG" id="hsi:BOX17_15475"/>
<evidence type="ECO:0000313" key="5">
    <source>
        <dbReference type="Proteomes" id="UP000181985"/>
    </source>
</evidence>
<organism evidence="4 5">
    <name type="scientific">Halomonas aestuarii</name>
    <dbReference type="NCBI Taxonomy" id="1897729"/>
    <lineage>
        <taxon>Bacteria</taxon>
        <taxon>Pseudomonadati</taxon>
        <taxon>Pseudomonadota</taxon>
        <taxon>Gammaproteobacteria</taxon>
        <taxon>Oceanospirillales</taxon>
        <taxon>Halomonadaceae</taxon>
        <taxon>Halomonas</taxon>
    </lineage>
</organism>